<protein>
    <recommendedName>
        <fullName evidence="3">SUI1 domain-containing protein</fullName>
    </recommendedName>
</protein>
<organism evidence="1 2">
    <name type="scientific">Gymnopilus dilepis</name>
    <dbReference type="NCBI Taxonomy" id="231916"/>
    <lineage>
        <taxon>Eukaryota</taxon>
        <taxon>Fungi</taxon>
        <taxon>Dikarya</taxon>
        <taxon>Basidiomycota</taxon>
        <taxon>Agaricomycotina</taxon>
        <taxon>Agaricomycetes</taxon>
        <taxon>Agaricomycetidae</taxon>
        <taxon>Agaricales</taxon>
        <taxon>Agaricineae</taxon>
        <taxon>Hymenogastraceae</taxon>
        <taxon>Gymnopilus</taxon>
    </lineage>
</organism>
<comment type="caution">
    <text evidence="1">The sequence shown here is derived from an EMBL/GenBank/DDBJ whole genome shotgun (WGS) entry which is preliminary data.</text>
</comment>
<reference evidence="1 2" key="1">
    <citation type="journal article" date="2018" name="Evol. Lett.">
        <title>Horizontal gene cluster transfer increased hallucinogenic mushroom diversity.</title>
        <authorList>
            <person name="Reynolds H.T."/>
            <person name="Vijayakumar V."/>
            <person name="Gluck-Thaler E."/>
            <person name="Korotkin H.B."/>
            <person name="Matheny P.B."/>
            <person name="Slot J.C."/>
        </authorList>
    </citation>
    <scope>NUCLEOTIDE SEQUENCE [LARGE SCALE GENOMIC DNA]</scope>
    <source>
        <strain evidence="1 2">SRW20</strain>
    </source>
</reference>
<dbReference type="EMBL" id="NHYE01004439">
    <property type="protein sequence ID" value="PPQ84607.1"/>
    <property type="molecule type" value="Genomic_DNA"/>
</dbReference>
<name>A0A409X1L3_9AGAR</name>
<evidence type="ECO:0008006" key="3">
    <source>
        <dbReference type="Google" id="ProtNLM"/>
    </source>
</evidence>
<gene>
    <name evidence="1" type="ORF">CVT26_004420</name>
</gene>
<evidence type="ECO:0000313" key="1">
    <source>
        <dbReference type="EMBL" id="PPQ84607.1"/>
    </source>
</evidence>
<dbReference type="OrthoDB" id="199771at2759"/>
<dbReference type="InParanoid" id="A0A409X1L3"/>
<dbReference type="Proteomes" id="UP000284706">
    <property type="component" value="Unassembled WGS sequence"/>
</dbReference>
<accession>A0A409X1L3</accession>
<keyword evidence="2" id="KW-1185">Reference proteome</keyword>
<sequence length="83" mass="9112">MQTKERHLGPWLISCSISLLPSSFHQSIKSYFSGLSPIQGKQAGSGMEVLVQGKQAPAVIEYLMGKGIPKRWIVVDGQAEKKK</sequence>
<proteinExistence type="predicted"/>
<evidence type="ECO:0000313" key="2">
    <source>
        <dbReference type="Proteomes" id="UP000284706"/>
    </source>
</evidence>
<dbReference type="AlphaFoldDB" id="A0A409X1L3"/>